<gene>
    <name evidence="1" type="ORF">VSU01S_30850</name>
</gene>
<reference evidence="1 2" key="1">
    <citation type="submission" date="2019-07" db="EMBL/GenBank/DDBJ databases">
        <title>Whole genome shotgun sequence of Vibrio superstes NBRC 103154.</title>
        <authorList>
            <person name="Hosoyama A."/>
            <person name="Uohara A."/>
            <person name="Ohji S."/>
            <person name="Ichikawa N."/>
        </authorList>
    </citation>
    <scope>NUCLEOTIDE SEQUENCE [LARGE SCALE GENOMIC DNA]</scope>
    <source>
        <strain evidence="1 2">NBRC 103154</strain>
    </source>
</reference>
<sequence>MRYASKRYKQRVSGLYRTAVKNKMSLRFVVELMQRSRELNEVKRKRKRHGERLNWHEAEFDIVGWVMIPLETLTGESLGMYASCFNLGQFEQINAEYNKCPDAVATQIRAALMGETKNRD</sequence>
<comment type="caution">
    <text evidence="1">The sequence shown here is derived from an EMBL/GenBank/DDBJ whole genome shotgun (WGS) entry which is preliminary data.</text>
</comment>
<dbReference type="EMBL" id="BJXK01000014">
    <property type="protein sequence ID" value="GEM80840.1"/>
    <property type="molecule type" value="Genomic_DNA"/>
</dbReference>
<proteinExistence type="predicted"/>
<accession>A0A511QU25</accession>
<keyword evidence="2" id="KW-1185">Reference proteome</keyword>
<dbReference type="AlphaFoldDB" id="A0A511QU25"/>
<evidence type="ECO:0000313" key="1">
    <source>
        <dbReference type="EMBL" id="GEM80840.1"/>
    </source>
</evidence>
<dbReference type="RefSeq" id="WP_119008195.1">
    <property type="nucleotide sequence ID" value="NZ_BJXK01000014.1"/>
</dbReference>
<evidence type="ECO:0000313" key="2">
    <source>
        <dbReference type="Proteomes" id="UP000321113"/>
    </source>
</evidence>
<name>A0A511QU25_9VIBR</name>
<protein>
    <submittedName>
        <fullName evidence="1">Uncharacterized protein</fullName>
    </submittedName>
</protein>
<organism evidence="1 2">
    <name type="scientific">Vibrio superstes NBRC 103154</name>
    <dbReference type="NCBI Taxonomy" id="1219062"/>
    <lineage>
        <taxon>Bacteria</taxon>
        <taxon>Pseudomonadati</taxon>
        <taxon>Pseudomonadota</taxon>
        <taxon>Gammaproteobacteria</taxon>
        <taxon>Vibrionales</taxon>
        <taxon>Vibrionaceae</taxon>
        <taxon>Vibrio</taxon>
    </lineage>
</organism>
<dbReference type="Proteomes" id="UP000321113">
    <property type="component" value="Unassembled WGS sequence"/>
</dbReference>